<dbReference type="PANTHER" id="PTHR43143">
    <property type="entry name" value="METALLOPHOSPHOESTERASE, CALCINEURIN SUPERFAMILY"/>
    <property type="match status" value="1"/>
</dbReference>
<accession>A0A0F5YJC2</accession>
<dbReference type="AlphaFoldDB" id="A0A0F5YJC2"/>
<feature type="region of interest" description="Disordered" evidence="1">
    <location>
        <begin position="272"/>
        <end position="294"/>
    </location>
</feature>
<dbReference type="Proteomes" id="UP000033607">
    <property type="component" value="Unassembled WGS sequence"/>
</dbReference>
<sequence length="523" mass="60859">MQFITDPGIAIKIRQMKQRVRWQESSIIARNIDQTRLVIDDPQIDNPEFSFLVIGDSGTGRHRGHHPQREIAKFLLKQSDYHPRFILHTGDVVYLTGSAGYYPHNFIKPYREFIVGGDNYKQIAYDQMLFNLPFLPIPGNHDYYNLPLFYGVMAELTWPIRHLFGSRVAFDVSWRGSRSGDAYARAFLDYLQGFNNPNDLERHLDQYYTAETSTGRCLRYQPNQFTRLPNRYYTFRYGGIDFFALDSNTFNSPIPIANSQEGVEQRRQLVQRQRDLEQQKQQLMSESETLNPDHPEQAEQLDDIQAKIEQIDETQFDIEKQLKAGPNSDIDIEQLRWLQERLIASWQTPEVRGRVLFFHHPPYVTEATKWDQAQTLAIRYNLRQVLNAVSQTVGQQAEGRPIVDLVLNGHAHCLEYLYTGDTGYADSHINWIVCGGSGYSLRRQKPEGPELYEEMENEQNSRLVAKSKLFIGRNGEGKYKRRPYSGLRIDVRSGQPPQFFVQPLVAERFQSQWYYPPVEGFTL</sequence>
<dbReference type="InterPro" id="IPR051918">
    <property type="entry name" value="STPP_CPPED1"/>
</dbReference>
<dbReference type="GO" id="GO:0016787">
    <property type="term" value="F:hydrolase activity"/>
    <property type="evidence" value="ECO:0007669"/>
    <property type="project" value="InterPro"/>
</dbReference>
<dbReference type="Gene3D" id="3.60.21.10">
    <property type="match status" value="1"/>
</dbReference>
<protein>
    <submittedName>
        <fullName evidence="3">Metallophosphoesterase</fullName>
    </submittedName>
</protein>
<dbReference type="SUPFAM" id="SSF56300">
    <property type="entry name" value="Metallo-dependent phosphatases"/>
    <property type="match status" value="1"/>
</dbReference>
<dbReference type="InterPro" id="IPR004843">
    <property type="entry name" value="Calcineurin-like_PHP"/>
</dbReference>
<dbReference type="InterPro" id="IPR029052">
    <property type="entry name" value="Metallo-depent_PP-like"/>
</dbReference>
<gene>
    <name evidence="3" type="ORF">WN50_06560</name>
</gene>
<dbReference type="PANTHER" id="PTHR43143:SF1">
    <property type="entry name" value="SERINE_THREONINE-PROTEIN PHOSPHATASE CPPED1"/>
    <property type="match status" value="1"/>
</dbReference>
<dbReference type="RefSeq" id="WP_046277717.1">
    <property type="nucleotide sequence ID" value="NZ_LATL02000342.1"/>
</dbReference>
<dbReference type="PATRIC" id="fig|1637645.4.peg.6706"/>
<evidence type="ECO:0000259" key="2">
    <source>
        <dbReference type="Pfam" id="PF00149"/>
    </source>
</evidence>
<dbReference type="OrthoDB" id="500534at2"/>
<organism evidence="3 4">
    <name type="scientific">Limnoraphis robusta CS-951</name>
    <dbReference type="NCBI Taxonomy" id="1637645"/>
    <lineage>
        <taxon>Bacteria</taxon>
        <taxon>Bacillati</taxon>
        <taxon>Cyanobacteriota</taxon>
        <taxon>Cyanophyceae</taxon>
        <taxon>Oscillatoriophycideae</taxon>
        <taxon>Oscillatoriales</taxon>
        <taxon>Sirenicapillariaceae</taxon>
        <taxon>Limnoraphis</taxon>
    </lineage>
</organism>
<feature type="domain" description="Calcineurin-like phosphoesterase" evidence="2">
    <location>
        <begin position="50"/>
        <end position="160"/>
    </location>
</feature>
<proteinExistence type="predicted"/>
<reference evidence="3 4" key="1">
    <citation type="submission" date="2015-06" db="EMBL/GenBank/DDBJ databases">
        <title>Draft genome assembly of filamentous brackish cyanobacterium Limnoraphis robusta strain CS-951.</title>
        <authorList>
            <person name="Willis A."/>
            <person name="Parks M."/>
            <person name="Burford M.A."/>
        </authorList>
    </citation>
    <scope>NUCLEOTIDE SEQUENCE [LARGE SCALE GENOMIC DNA]</scope>
    <source>
        <strain evidence="3 4">CS-951</strain>
    </source>
</reference>
<evidence type="ECO:0000256" key="1">
    <source>
        <dbReference type="SAM" id="MobiDB-lite"/>
    </source>
</evidence>
<evidence type="ECO:0000313" key="3">
    <source>
        <dbReference type="EMBL" id="KKD38858.1"/>
    </source>
</evidence>
<name>A0A0F5YJC2_9CYAN</name>
<comment type="caution">
    <text evidence="3">The sequence shown here is derived from an EMBL/GenBank/DDBJ whole genome shotgun (WGS) entry which is preliminary data.</text>
</comment>
<dbReference type="EMBL" id="LATL02000342">
    <property type="protein sequence ID" value="KKD38858.1"/>
    <property type="molecule type" value="Genomic_DNA"/>
</dbReference>
<evidence type="ECO:0000313" key="4">
    <source>
        <dbReference type="Proteomes" id="UP000033607"/>
    </source>
</evidence>
<dbReference type="Pfam" id="PF00149">
    <property type="entry name" value="Metallophos"/>
    <property type="match status" value="1"/>
</dbReference>